<dbReference type="Pfam" id="PF07695">
    <property type="entry name" value="7TMR-DISM_7TM"/>
    <property type="match status" value="1"/>
</dbReference>
<gene>
    <name evidence="5" type="ORF">SAMN05920897_109116</name>
</gene>
<proteinExistence type="predicted"/>
<dbReference type="EC" id="2.7.7.65" evidence="1"/>
<dbReference type="PANTHER" id="PTHR45138">
    <property type="entry name" value="REGULATORY COMPONENTS OF SENSORY TRANSDUCTION SYSTEM"/>
    <property type="match status" value="1"/>
</dbReference>
<dbReference type="GO" id="GO:0005886">
    <property type="term" value="C:plasma membrane"/>
    <property type="evidence" value="ECO:0007669"/>
    <property type="project" value="TreeGrafter"/>
</dbReference>
<dbReference type="CDD" id="cd01949">
    <property type="entry name" value="GGDEF"/>
    <property type="match status" value="1"/>
</dbReference>
<evidence type="ECO:0000313" key="6">
    <source>
        <dbReference type="Proteomes" id="UP000186400"/>
    </source>
</evidence>
<dbReference type="Pfam" id="PF00990">
    <property type="entry name" value="GGDEF"/>
    <property type="match status" value="1"/>
</dbReference>
<dbReference type="NCBIfam" id="TIGR00254">
    <property type="entry name" value="GGDEF"/>
    <property type="match status" value="1"/>
</dbReference>
<feature type="transmembrane region" description="Helical" evidence="3">
    <location>
        <begin position="269"/>
        <end position="292"/>
    </location>
</feature>
<dbReference type="InterPro" id="IPR029787">
    <property type="entry name" value="Nucleotide_cyclase"/>
</dbReference>
<name>A0A1N6T4M9_9SPIO</name>
<dbReference type="InterPro" id="IPR000160">
    <property type="entry name" value="GGDEF_dom"/>
</dbReference>
<dbReference type="SMART" id="SM00267">
    <property type="entry name" value="GGDEF"/>
    <property type="match status" value="1"/>
</dbReference>
<protein>
    <recommendedName>
        <fullName evidence="1">diguanylate cyclase</fullName>
        <ecNumber evidence="1">2.7.7.65</ecNumber>
    </recommendedName>
</protein>
<dbReference type="GO" id="GO:0043709">
    <property type="term" value="P:cell adhesion involved in single-species biofilm formation"/>
    <property type="evidence" value="ECO:0007669"/>
    <property type="project" value="TreeGrafter"/>
</dbReference>
<evidence type="ECO:0000313" key="5">
    <source>
        <dbReference type="EMBL" id="SIQ48355.1"/>
    </source>
</evidence>
<feature type="transmembrane region" description="Helical" evidence="3">
    <location>
        <begin position="12"/>
        <end position="36"/>
    </location>
</feature>
<dbReference type="FunFam" id="3.30.70.270:FF:000001">
    <property type="entry name" value="Diguanylate cyclase domain protein"/>
    <property type="match status" value="1"/>
</dbReference>
<reference evidence="5 6" key="1">
    <citation type="submission" date="2017-01" db="EMBL/GenBank/DDBJ databases">
        <authorList>
            <person name="Mah S.A."/>
            <person name="Swanson W.J."/>
            <person name="Moy G.W."/>
            <person name="Vacquier V.D."/>
        </authorList>
    </citation>
    <scope>NUCLEOTIDE SEQUENCE [LARGE SCALE GENOMIC DNA]</scope>
    <source>
        <strain evidence="5 6">ASpG1</strain>
    </source>
</reference>
<accession>A0A1N6T4M9</accession>
<keyword evidence="3" id="KW-1133">Transmembrane helix</keyword>
<dbReference type="InterPro" id="IPR050469">
    <property type="entry name" value="Diguanylate_Cyclase"/>
</dbReference>
<feature type="transmembrane region" description="Helical" evidence="3">
    <location>
        <begin position="298"/>
        <end position="320"/>
    </location>
</feature>
<dbReference type="Gene3D" id="3.30.70.270">
    <property type="match status" value="1"/>
</dbReference>
<keyword evidence="3" id="KW-0812">Transmembrane</keyword>
<evidence type="ECO:0000259" key="4">
    <source>
        <dbReference type="PROSITE" id="PS50887"/>
    </source>
</evidence>
<evidence type="ECO:0000256" key="1">
    <source>
        <dbReference type="ARBA" id="ARBA00012528"/>
    </source>
</evidence>
<keyword evidence="3" id="KW-0472">Membrane</keyword>
<dbReference type="GO" id="GO:0052621">
    <property type="term" value="F:diguanylate cyclase activity"/>
    <property type="evidence" value="ECO:0007669"/>
    <property type="project" value="UniProtKB-EC"/>
</dbReference>
<dbReference type="STRING" id="159291.SAMN05920897_109116"/>
<feature type="transmembrane region" description="Helical" evidence="3">
    <location>
        <begin position="240"/>
        <end position="257"/>
    </location>
</feature>
<feature type="domain" description="GGDEF" evidence="4">
    <location>
        <begin position="482"/>
        <end position="621"/>
    </location>
</feature>
<dbReference type="GO" id="GO:1902201">
    <property type="term" value="P:negative regulation of bacterial-type flagellum-dependent cell motility"/>
    <property type="evidence" value="ECO:0007669"/>
    <property type="project" value="TreeGrafter"/>
</dbReference>
<dbReference type="AlphaFoldDB" id="A0A1N6T4M9"/>
<dbReference type="Proteomes" id="UP000186400">
    <property type="component" value="Unassembled WGS sequence"/>
</dbReference>
<evidence type="ECO:0000256" key="2">
    <source>
        <dbReference type="ARBA" id="ARBA00034247"/>
    </source>
</evidence>
<feature type="transmembrane region" description="Helical" evidence="3">
    <location>
        <begin position="415"/>
        <end position="439"/>
    </location>
</feature>
<sequence>MMRGPGDFCRNFFPFISLLLGALFLVLCLTLSGWSFRARPLAEYRSGQGGGVFLFPEEASVAPFLLTGEWAVMPGEYRPPGTHPPDPADQRLLNVPPPRGRFYLPSGDRYISGPITYRAVLRQIPREGLSGITIPFVQGGLQVWGNGRLLFSTASLGPSPGVRPGMARGLGFFLGAPGASFRMERSLLIPLLPDQAGDLDLVLAFDNIFQPYGGFTLAAPVAGDLGSLQRIRSARIFRDGFLTGALLLVGVFHLLLFPASRRDWSHPCFSLVCVTAALFLGTLQGEMVLATLGMLKGLLLVHLQGVLLFGFPLLYLVFLQRLFPRELTLREVRWPLAGLMILLGASLVAPLRWKLDLAVLGIPWATWGAVVLVRTLWRARRIPRGGSSLIAGGVMVWTLFGLFDGLHLLRGSQPLLWLSQYGTVLFVLANSLALSWRVVDYRLSLALLQDEAHHDGLTELWNRRNLDLHLREEWGQHLRKGASLAVVIVDIDHFKRYNDTLGHQAGDRALKEVSRLLRDEASRRKDYLARYGGEEFVLLLPDTTSEGAYQVALRACERVRAAEIPHPQGIGGVLTISLGVAATIPGNKEDEAGPGHLLFQADQALYRAKKRGRNTVEAGGPLATPREERYSRWIAHEN</sequence>
<dbReference type="PANTHER" id="PTHR45138:SF9">
    <property type="entry name" value="DIGUANYLATE CYCLASE DGCM-RELATED"/>
    <property type="match status" value="1"/>
</dbReference>
<feature type="transmembrane region" description="Helical" evidence="3">
    <location>
        <begin position="332"/>
        <end position="351"/>
    </location>
</feature>
<dbReference type="EMBL" id="FTMS01000009">
    <property type="protein sequence ID" value="SIQ48355.1"/>
    <property type="molecule type" value="Genomic_DNA"/>
</dbReference>
<dbReference type="InterPro" id="IPR043128">
    <property type="entry name" value="Rev_trsase/Diguanyl_cyclase"/>
</dbReference>
<feature type="transmembrane region" description="Helical" evidence="3">
    <location>
        <begin position="389"/>
        <end position="409"/>
    </location>
</feature>
<comment type="catalytic activity">
    <reaction evidence="2">
        <text>2 GTP = 3',3'-c-di-GMP + 2 diphosphate</text>
        <dbReference type="Rhea" id="RHEA:24898"/>
        <dbReference type="ChEBI" id="CHEBI:33019"/>
        <dbReference type="ChEBI" id="CHEBI:37565"/>
        <dbReference type="ChEBI" id="CHEBI:58805"/>
        <dbReference type="EC" id="2.7.7.65"/>
    </reaction>
</comment>
<dbReference type="SUPFAM" id="SSF55073">
    <property type="entry name" value="Nucleotide cyclase"/>
    <property type="match status" value="1"/>
</dbReference>
<organism evidence="5 6">
    <name type="scientific">Alkalispirochaeta americana</name>
    <dbReference type="NCBI Taxonomy" id="159291"/>
    <lineage>
        <taxon>Bacteria</taxon>
        <taxon>Pseudomonadati</taxon>
        <taxon>Spirochaetota</taxon>
        <taxon>Spirochaetia</taxon>
        <taxon>Spirochaetales</taxon>
        <taxon>Spirochaetaceae</taxon>
        <taxon>Alkalispirochaeta</taxon>
    </lineage>
</organism>
<dbReference type="PROSITE" id="PS50887">
    <property type="entry name" value="GGDEF"/>
    <property type="match status" value="1"/>
</dbReference>
<evidence type="ECO:0000256" key="3">
    <source>
        <dbReference type="SAM" id="Phobius"/>
    </source>
</evidence>
<feature type="transmembrane region" description="Helical" evidence="3">
    <location>
        <begin position="357"/>
        <end position="377"/>
    </location>
</feature>
<dbReference type="OrthoDB" id="9759607at2"/>
<dbReference type="RefSeq" id="WP_076488822.1">
    <property type="nucleotide sequence ID" value="NZ_FTMS01000009.1"/>
</dbReference>
<dbReference type="InterPro" id="IPR011623">
    <property type="entry name" value="7TMR_DISM_rcpt_extracell_dom1"/>
</dbReference>
<keyword evidence="6" id="KW-1185">Reference proteome</keyword>